<dbReference type="EMBL" id="DLYI01000110">
    <property type="protein sequence ID" value="HAC27897.1"/>
    <property type="molecule type" value="Genomic_DNA"/>
</dbReference>
<proteinExistence type="predicted"/>
<reference evidence="1 2" key="1">
    <citation type="journal article" date="2018" name="Nat. Biotechnol.">
        <title>A standardized bacterial taxonomy based on genome phylogeny substantially revises the tree of life.</title>
        <authorList>
            <person name="Parks D.H."/>
            <person name="Chuvochina M."/>
            <person name="Waite D.W."/>
            <person name="Rinke C."/>
            <person name="Skarshewski A."/>
            <person name="Chaumeil P.A."/>
            <person name="Hugenholtz P."/>
        </authorList>
    </citation>
    <scope>NUCLEOTIDE SEQUENCE [LARGE SCALE GENOMIC DNA]</scope>
    <source>
        <strain evidence="1">UBA9049</strain>
    </source>
</reference>
<name>A0A3B8WDH0_MARNT</name>
<sequence length="58" mass="6583">MIVRSHYSGISRGTESLVYNNQVPQNEYQRMRAPFQEGEFPFPVKYGYASVGEVVDGP</sequence>
<accession>A0A3B8WDH0</accession>
<organism evidence="1 2">
    <name type="scientific">Marinobacter nauticus</name>
    <name type="common">Marinobacter hydrocarbonoclasticus</name>
    <name type="synonym">Marinobacter aquaeolei</name>
    <dbReference type="NCBI Taxonomy" id="2743"/>
    <lineage>
        <taxon>Bacteria</taxon>
        <taxon>Pseudomonadati</taxon>
        <taxon>Pseudomonadota</taxon>
        <taxon>Gammaproteobacteria</taxon>
        <taxon>Pseudomonadales</taxon>
        <taxon>Marinobacteraceae</taxon>
        <taxon>Marinobacter</taxon>
    </lineage>
</organism>
<dbReference type="AlphaFoldDB" id="A0A3B8WDH0"/>
<comment type="caution">
    <text evidence="1">The sequence shown here is derived from an EMBL/GenBank/DDBJ whole genome shotgun (WGS) entry which is preliminary data.</text>
</comment>
<dbReference type="Proteomes" id="UP000261325">
    <property type="component" value="Unassembled WGS sequence"/>
</dbReference>
<feature type="non-terminal residue" evidence="1">
    <location>
        <position position="58"/>
    </location>
</feature>
<evidence type="ECO:0000313" key="1">
    <source>
        <dbReference type="EMBL" id="HAC27897.1"/>
    </source>
</evidence>
<evidence type="ECO:0000313" key="2">
    <source>
        <dbReference type="Proteomes" id="UP000261325"/>
    </source>
</evidence>
<protein>
    <submittedName>
        <fullName evidence="1">Dehydrogenase</fullName>
    </submittedName>
</protein>
<gene>
    <name evidence="1" type="ORF">DCF82_08800</name>
</gene>